<comment type="caution">
    <text evidence="1">The sequence shown here is derived from an EMBL/GenBank/DDBJ whole genome shotgun (WGS) entry which is preliminary data.</text>
</comment>
<sequence length="103" mass="11930">MEIIEFPLEVGTLYLQILKLDECAYVYIGKDECPFNNLIMGIQTKYNPLPNIVHIMGFEESWTYFIQKICKKINMQVVFSINIEGVNPEMIPIIEEAIIKTLS</sequence>
<evidence type="ECO:0000313" key="1">
    <source>
        <dbReference type="EMBL" id="CAG9310597.1"/>
    </source>
</evidence>
<reference evidence="1" key="1">
    <citation type="submission" date="2021-09" db="EMBL/GenBank/DDBJ databases">
        <authorList>
            <consortium name="AG Swart"/>
            <person name="Singh M."/>
            <person name="Singh A."/>
            <person name="Seah K."/>
            <person name="Emmerich C."/>
        </authorList>
    </citation>
    <scope>NUCLEOTIDE SEQUENCE</scope>
    <source>
        <strain evidence="1">ATCC30299</strain>
    </source>
</reference>
<dbReference type="Proteomes" id="UP001162131">
    <property type="component" value="Unassembled WGS sequence"/>
</dbReference>
<name>A0AAU9IBB1_9CILI</name>
<dbReference type="AlphaFoldDB" id="A0AAU9IBB1"/>
<accession>A0AAU9IBB1</accession>
<dbReference type="EMBL" id="CAJZBQ010000002">
    <property type="protein sequence ID" value="CAG9310597.1"/>
    <property type="molecule type" value="Genomic_DNA"/>
</dbReference>
<proteinExistence type="predicted"/>
<organism evidence="1 2">
    <name type="scientific">Blepharisma stoltei</name>
    <dbReference type="NCBI Taxonomy" id="1481888"/>
    <lineage>
        <taxon>Eukaryota</taxon>
        <taxon>Sar</taxon>
        <taxon>Alveolata</taxon>
        <taxon>Ciliophora</taxon>
        <taxon>Postciliodesmatophora</taxon>
        <taxon>Heterotrichea</taxon>
        <taxon>Heterotrichida</taxon>
        <taxon>Blepharismidae</taxon>
        <taxon>Blepharisma</taxon>
    </lineage>
</organism>
<gene>
    <name evidence="1" type="ORF">BSTOLATCC_MIC1439</name>
</gene>
<evidence type="ECO:0000313" key="2">
    <source>
        <dbReference type="Proteomes" id="UP001162131"/>
    </source>
</evidence>
<keyword evidence="2" id="KW-1185">Reference proteome</keyword>
<protein>
    <submittedName>
        <fullName evidence="1">Uncharacterized protein</fullName>
    </submittedName>
</protein>